<organism evidence="1 2">
    <name type="scientific">Paenibacillus polymyxa</name>
    <name type="common">Bacillus polymyxa</name>
    <dbReference type="NCBI Taxonomy" id="1406"/>
    <lineage>
        <taxon>Bacteria</taxon>
        <taxon>Bacillati</taxon>
        <taxon>Bacillota</taxon>
        <taxon>Bacilli</taxon>
        <taxon>Bacillales</taxon>
        <taxon>Paenibacillaceae</taxon>
        <taxon>Paenibacillus</taxon>
    </lineage>
</organism>
<gene>
    <name evidence="1" type="ORF">NCTC10343_01656</name>
</gene>
<dbReference type="Proteomes" id="UP000254400">
    <property type="component" value="Unassembled WGS sequence"/>
</dbReference>
<dbReference type="AlphaFoldDB" id="A0A378XW35"/>
<evidence type="ECO:0000313" key="2">
    <source>
        <dbReference type="Proteomes" id="UP000254400"/>
    </source>
</evidence>
<dbReference type="RefSeq" id="WP_019686739.1">
    <property type="nucleotide sequence ID" value="NZ_CP036496.1"/>
</dbReference>
<accession>A0A378XW35</accession>
<dbReference type="EMBL" id="UGSC01000001">
    <property type="protein sequence ID" value="SUA68386.1"/>
    <property type="molecule type" value="Genomic_DNA"/>
</dbReference>
<proteinExistence type="predicted"/>
<dbReference type="GeneID" id="93350439"/>
<name>A0A378XW35_PAEPO</name>
<protein>
    <recommendedName>
        <fullName evidence="3">HK97 gp10 family phage protein</fullName>
    </recommendedName>
</protein>
<sequence length="144" mass="16193">MATANNFKELEKLIKQKIAASLLVEVAQSVRETMKEKVQEEVYNVYTPTMYERQKEHGGLTDDENIVVNMIGNDTVSIESRRMDGDKNVGQVVETGAGYDHEFAYSGRPRPFVEKTAEELRNTNAHVAALHKGLVRQGLNVEVK</sequence>
<evidence type="ECO:0008006" key="3">
    <source>
        <dbReference type="Google" id="ProtNLM"/>
    </source>
</evidence>
<evidence type="ECO:0000313" key="1">
    <source>
        <dbReference type="EMBL" id="SUA68386.1"/>
    </source>
</evidence>
<reference evidence="1 2" key="1">
    <citation type="submission" date="2018-06" db="EMBL/GenBank/DDBJ databases">
        <authorList>
            <consortium name="Pathogen Informatics"/>
            <person name="Doyle S."/>
        </authorList>
    </citation>
    <scope>NUCLEOTIDE SEQUENCE [LARGE SCALE GENOMIC DNA]</scope>
    <source>
        <strain evidence="1 2">NCTC10343</strain>
    </source>
</reference>